<keyword evidence="3" id="KW-1003">Cell membrane</keyword>
<feature type="transmembrane region" description="Helical" evidence="7">
    <location>
        <begin position="354"/>
        <end position="381"/>
    </location>
</feature>
<feature type="transmembrane region" description="Helical" evidence="7">
    <location>
        <begin position="433"/>
        <end position="454"/>
    </location>
</feature>
<feature type="transmembrane region" description="Helical" evidence="7">
    <location>
        <begin position="288"/>
        <end position="308"/>
    </location>
</feature>
<evidence type="ECO:0000313" key="9">
    <source>
        <dbReference type="Proteomes" id="UP000644749"/>
    </source>
</evidence>
<dbReference type="InterPro" id="IPR050833">
    <property type="entry name" value="Poly_Biosynth_Transport"/>
</dbReference>
<sequence length="478" mass="50753">MRRSLVFAFFEKGYAALLAVLLMVLVSRLLTPAEVGLFLVASAGVILVETFRDFGVTSCIVREHRLTPDFLRGAFTLVTMLSALLGTGLWVLAEPAARLYGTPDLAPLIRIASLGFVFAPVSAIRIALLRRDMAFGQLAAIGIASGSAGAVVTVALAAGGLGPQSLSWGSVAAACVSAGGAMLVRPQWDSFRPSLAHWRQILAFGGWTSMVTLVGLMSEQVPRLLLGRLMGLDALGHFYRALALTQLPDRMIIGAVQPVIFAEFSRQARQSTPLAKGYLTALEMISSVQWPLLACLALLADPLVHLLLGPQWLDVIPLLRIVAIAGMALFPVPMTFPALVATGAVRDNAVLQLVLFPLTVGIIGVAALNGMTAVALSLLLLNPMQAVMTLWVVRRRLEFDWAALLQGMGRSAVLSIAAMAPSLLMLATTGPTLFGLVAAGLATLPCWAAAVVAMQSPLSTEVMRLVARLRRQPRGLRA</sequence>
<dbReference type="EMBL" id="JAESHT010000004">
    <property type="protein sequence ID" value="MBL3673223.1"/>
    <property type="molecule type" value="Genomic_DNA"/>
</dbReference>
<comment type="caution">
    <text evidence="8">The sequence shown here is derived from an EMBL/GenBank/DDBJ whole genome shotgun (WGS) entry which is preliminary data.</text>
</comment>
<feature type="transmembrane region" description="Helical" evidence="7">
    <location>
        <begin position="402"/>
        <end position="427"/>
    </location>
</feature>
<comment type="similarity">
    <text evidence="2">Belongs to the polysaccharide synthase family.</text>
</comment>
<dbReference type="RefSeq" id="WP_191308879.1">
    <property type="nucleotide sequence ID" value="NZ_BNCL01000004.1"/>
</dbReference>
<organism evidence="8 9">
    <name type="scientific">Paracoccus aerius</name>
    <dbReference type="NCBI Taxonomy" id="1915382"/>
    <lineage>
        <taxon>Bacteria</taxon>
        <taxon>Pseudomonadati</taxon>
        <taxon>Pseudomonadota</taxon>
        <taxon>Alphaproteobacteria</taxon>
        <taxon>Rhodobacterales</taxon>
        <taxon>Paracoccaceae</taxon>
        <taxon>Paracoccus</taxon>
    </lineage>
</organism>
<feature type="transmembrane region" description="Helical" evidence="7">
    <location>
        <begin position="105"/>
        <end position="126"/>
    </location>
</feature>
<gene>
    <name evidence="8" type="ORF">JL111_06930</name>
</gene>
<dbReference type="PANTHER" id="PTHR30250">
    <property type="entry name" value="PST FAMILY PREDICTED COLANIC ACID TRANSPORTER"/>
    <property type="match status" value="1"/>
</dbReference>
<accession>A0ABS1S3F6</accession>
<feature type="transmembrane region" description="Helical" evidence="7">
    <location>
        <begin position="165"/>
        <end position="184"/>
    </location>
</feature>
<feature type="transmembrane region" description="Helical" evidence="7">
    <location>
        <begin position="73"/>
        <end position="93"/>
    </location>
</feature>
<dbReference type="Pfam" id="PF13440">
    <property type="entry name" value="Polysacc_synt_3"/>
    <property type="match status" value="1"/>
</dbReference>
<feature type="transmembrane region" description="Helical" evidence="7">
    <location>
        <begin position="315"/>
        <end position="334"/>
    </location>
</feature>
<evidence type="ECO:0000256" key="6">
    <source>
        <dbReference type="ARBA" id="ARBA00023136"/>
    </source>
</evidence>
<protein>
    <submittedName>
        <fullName evidence="8">Oligosaccharide flippase family protein</fullName>
    </submittedName>
</protein>
<name>A0ABS1S3F6_9RHOB</name>
<keyword evidence="5 7" id="KW-1133">Transmembrane helix</keyword>
<comment type="subcellular location">
    <subcellularLocation>
        <location evidence="1">Cell membrane</location>
        <topology evidence="1">Multi-pass membrane protein</topology>
    </subcellularLocation>
</comment>
<keyword evidence="9" id="KW-1185">Reference proteome</keyword>
<dbReference type="PANTHER" id="PTHR30250:SF10">
    <property type="entry name" value="LIPOPOLYSACCHARIDE BIOSYNTHESIS PROTEIN WZXC"/>
    <property type="match status" value="1"/>
</dbReference>
<evidence type="ECO:0000256" key="4">
    <source>
        <dbReference type="ARBA" id="ARBA00022692"/>
    </source>
</evidence>
<evidence type="ECO:0000256" key="3">
    <source>
        <dbReference type="ARBA" id="ARBA00022475"/>
    </source>
</evidence>
<keyword evidence="6 7" id="KW-0472">Membrane</keyword>
<dbReference type="Proteomes" id="UP000644749">
    <property type="component" value="Unassembled WGS sequence"/>
</dbReference>
<evidence type="ECO:0000256" key="1">
    <source>
        <dbReference type="ARBA" id="ARBA00004651"/>
    </source>
</evidence>
<feature type="transmembrane region" description="Helical" evidence="7">
    <location>
        <begin position="37"/>
        <end position="61"/>
    </location>
</feature>
<proteinExistence type="inferred from homology"/>
<keyword evidence="4 7" id="KW-0812">Transmembrane</keyword>
<evidence type="ECO:0000256" key="5">
    <source>
        <dbReference type="ARBA" id="ARBA00022989"/>
    </source>
</evidence>
<evidence type="ECO:0000313" key="8">
    <source>
        <dbReference type="EMBL" id="MBL3673223.1"/>
    </source>
</evidence>
<feature type="transmembrane region" description="Helical" evidence="7">
    <location>
        <begin position="196"/>
        <end position="217"/>
    </location>
</feature>
<feature type="transmembrane region" description="Helical" evidence="7">
    <location>
        <begin position="138"/>
        <end position="159"/>
    </location>
</feature>
<evidence type="ECO:0000256" key="2">
    <source>
        <dbReference type="ARBA" id="ARBA00007430"/>
    </source>
</evidence>
<feature type="transmembrane region" description="Helical" evidence="7">
    <location>
        <begin position="12"/>
        <end position="31"/>
    </location>
</feature>
<evidence type="ECO:0000256" key="7">
    <source>
        <dbReference type="SAM" id="Phobius"/>
    </source>
</evidence>
<reference evidence="8 9" key="1">
    <citation type="submission" date="2021-01" db="EMBL/GenBank/DDBJ databases">
        <title>011410 draft genome.</title>
        <authorList>
            <person name="Lang L."/>
        </authorList>
    </citation>
    <scope>NUCLEOTIDE SEQUENCE [LARGE SCALE GENOMIC DNA]</scope>
    <source>
        <strain evidence="8 9">KCTC 42845</strain>
    </source>
</reference>